<reference evidence="3 4" key="1">
    <citation type="submission" date="2022-06" db="EMBL/GenBank/DDBJ databases">
        <title>Dyella sp. Sa strain:Sa Genome sequencing.</title>
        <authorList>
            <person name="Park S."/>
        </authorList>
    </citation>
    <scope>NUCLEOTIDE SEQUENCE [LARGE SCALE GENOMIC DNA]</scope>
    <source>
        <strain evidence="3 4">Sa</strain>
    </source>
</reference>
<feature type="transmembrane region" description="Helical" evidence="1">
    <location>
        <begin position="74"/>
        <end position="95"/>
    </location>
</feature>
<sequence>MGNREAPRGRAVIAFAVLFVLYQSAEGIGQRLLHSFPLQAALMITCVLAAWPLSRWLGWRGYGAYALDRRSSSAAWLAFGLVVALIANALAILVGERLGIYAPTGPALSAAGFHALLAALPVLALSTFVPSLAEDILTRGFWYRAAGITWPRGVVFVVFSAGYFLLNHLYRLERGPNEWLMIFCMGVAYATALCRAGTLWAAVGLHWGWNLANGVLDPLLPADTVDVAGSRWLIAGVHLLVALLVVAVPPPSRVVDEGQRLRPLRG</sequence>
<protein>
    <submittedName>
        <fullName evidence="3">CPBP family intramembrane metalloprotease</fullName>
    </submittedName>
</protein>
<feature type="transmembrane region" description="Helical" evidence="1">
    <location>
        <begin position="178"/>
        <end position="209"/>
    </location>
</feature>
<dbReference type="InterPro" id="IPR003675">
    <property type="entry name" value="Rce1/LyrA-like_dom"/>
</dbReference>
<name>A0ABT1FAL3_9GAMM</name>
<feature type="transmembrane region" description="Helical" evidence="1">
    <location>
        <begin position="107"/>
        <end position="129"/>
    </location>
</feature>
<feature type="transmembrane region" description="Helical" evidence="1">
    <location>
        <begin position="141"/>
        <end position="166"/>
    </location>
</feature>
<proteinExistence type="predicted"/>
<evidence type="ECO:0000259" key="2">
    <source>
        <dbReference type="Pfam" id="PF02517"/>
    </source>
</evidence>
<dbReference type="Pfam" id="PF02517">
    <property type="entry name" value="Rce1-like"/>
    <property type="match status" value="1"/>
</dbReference>
<dbReference type="EMBL" id="JAMZEK010000002">
    <property type="protein sequence ID" value="MCP1374423.1"/>
    <property type="molecule type" value="Genomic_DNA"/>
</dbReference>
<keyword evidence="3" id="KW-0378">Hydrolase</keyword>
<keyword evidence="1" id="KW-1133">Transmembrane helix</keyword>
<keyword evidence="4" id="KW-1185">Reference proteome</keyword>
<organism evidence="3 4">
    <name type="scientific">Dyella lutea</name>
    <dbReference type="NCBI Taxonomy" id="2950441"/>
    <lineage>
        <taxon>Bacteria</taxon>
        <taxon>Pseudomonadati</taxon>
        <taxon>Pseudomonadota</taxon>
        <taxon>Gammaproteobacteria</taxon>
        <taxon>Lysobacterales</taxon>
        <taxon>Rhodanobacteraceae</taxon>
        <taxon>Dyella</taxon>
    </lineage>
</organism>
<keyword evidence="1" id="KW-0812">Transmembrane</keyword>
<dbReference type="GO" id="GO:0008237">
    <property type="term" value="F:metallopeptidase activity"/>
    <property type="evidence" value="ECO:0007669"/>
    <property type="project" value="UniProtKB-KW"/>
</dbReference>
<accession>A0ABT1FAL3</accession>
<keyword evidence="3" id="KW-0482">Metalloprotease</keyword>
<keyword evidence="1" id="KW-0472">Membrane</keyword>
<dbReference type="Proteomes" id="UP001204615">
    <property type="component" value="Unassembled WGS sequence"/>
</dbReference>
<feature type="transmembrane region" description="Helical" evidence="1">
    <location>
        <begin position="36"/>
        <end position="54"/>
    </location>
</feature>
<evidence type="ECO:0000313" key="3">
    <source>
        <dbReference type="EMBL" id="MCP1374423.1"/>
    </source>
</evidence>
<dbReference type="RefSeq" id="WP_253566197.1">
    <property type="nucleotide sequence ID" value="NZ_JAMZEK010000002.1"/>
</dbReference>
<evidence type="ECO:0000313" key="4">
    <source>
        <dbReference type="Proteomes" id="UP001204615"/>
    </source>
</evidence>
<gene>
    <name evidence="3" type="ORF">NC595_10150</name>
</gene>
<feature type="domain" description="CAAX prenyl protease 2/Lysostaphin resistance protein A-like" evidence="2">
    <location>
        <begin position="119"/>
        <end position="211"/>
    </location>
</feature>
<comment type="caution">
    <text evidence="3">The sequence shown here is derived from an EMBL/GenBank/DDBJ whole genome shotgun (WGS) entry which is preliminary data.</text>
</comment>
<keyword evidence="3" id="KW-0645">Protease</keyword>
<evidence type="ECO:0000256" key="1">
    <source>
        <dbReference type="SAM" id="Phobius"/>
    </source>
</evidence>
<feature type="transmembrane region" description="Helical" evidence="1">
    <location>
        <begin position="229"/>
        <end position="248"/>
    </location>
</feature>